<comment type="caution">
    <text evidence="4">The sequence shown here is derived from an EMBL/GenBank/DDBJ whole genome shotgun (WGS) entry which is preliminary data.</text>
</comment>
<keyword evidence="2" id="KW-0812">Transmembrane</keyword>
<dbReference type="EMBL" id="CAOQHR010000009">
    <property type="protein sequence ID" value="CAI6339628.1"/>
    <property type="molecule type" value="Genomic_DNA"/>
</dbReference>
<dbReference type="PANTHER" id="PTHR35395:SF1">
    <property type="entry name" value="DUF6536 DOMAIN-CONTAINING PROTEIN"/>
    <property type="match status" value="1"/>
</dbReference>
<feature type="transmembrane region" description="Helical" evidence="2">
    <location>
        <begin position="416"/>
        <end position="436"/>
    </location>
</feature>
<name>A0A9W4USP2_9PLEO</name>
<keyword evidence="5" id="KW-1185">Reference proteome</keyword>
<feature type="region of interest" description="Disordered" evidence="1">
    <location>
        <begin position="1"/>
        <end position="79"/>
    </location>
</feature>
<proteinExistence type="predicted"/>
<protein>
    <recommendedName>
        <fullName evidence="3">DUF6536 domain-containing protein</fullName>
    </recommendedName>
</protein>
<gene>
    <name evidence="4" type="ORF">PDIGIT_LOCUS12791</name>
</gene>
<evidence type="ECO:0000313" key="4">
    <source>
        <dbReference type="EMBL" id="CAI6339628.1"/>
    </source>
</evidence>
<reference evidence="4" key="1">
    <citation type="submission" date="2023-01" db="EMBL/GenBank/DDBJ databases">
        <authorList>
            <person name="Van Ghelder C."/>
            <person name="Rancurel C."/>
        </authorList>
    </citation>
    <scope>NUCLEOTIDE SEQUENCE</scope>
    <source>
        <strain evidence="4">CNCM I-4278</strain>
    </source>
</reference>
<feature type="transmembrane region" description="Helical" evidence="2">
    <location>
        <begin position="258"/>
        <end position="279"/>
    </location>
</feature>
<evidence type="ECO:0000259" key="3">
    <source>
        <dbReference type="Pfam" id="PF20163"/>
    </source>
</evidence>
<feature type="compositionally biased region" description="Polar residues" evidence="1">
    <location>
        <begin position="57"/>
        <end position="79"/>
    </location>
</feature>
<organism evidence="4 5">
    <name type="scientific">Periconia digitata</name>
    <dbReference type="NCBI Taxonomy" id="1303443"/>
    <lineage>
        <taxon>Eukaryota</taxon>
        <taxon>Fungi</taxon>
        <taxon>Dikarya</taxon>
        <taxon>Ascomycota</taxon>
        <taxon>Pezizomycotina</taxon>
        <taxon>Dothideomycetes</taxon>
        <taxon>Pleosporomycetidae</taxon>
        <taxon>Pleosporales</taxon>
        <taxon>Massarineae</taxon>
        <taxon>Periconiaceae</taxon>
        <taxon>Periconia</taxon>
    </lineage>
</organism>
<feature type="domain" description="DUF6536" evidence="3">
    <location>
        <begin position="148"/>
        <end position="285"/>
    </location>
</feature>
<dbReference type="Pfam" id="PF20163">
    <property type="entry name" value="DUF6536"/>
    <property type="match status" value="1"/>
</dbReference>
<feature type="transmembrane region" description="Helical" evidence="2">
    <location>
        <begin position="745"/>
        <end position="765"/>
    </location>
</feature>
<feature type="transmembrane region" description="Helical" evidence="2">
    <location>
        <begin position="144"/>
        <end position="164"/>
    </location>
</feature>
<dbReference type="Proteomes" id="UP001152607">
    <property type="component" value="Unassembled WGS sequence"/>
</dbReference>
<keyword evidence="2" id="KW-0472">Membrane</keyword>
<evidence type="ECO:0000313" key="5">
    <source>
        <dbReference type="Proteomes" id="UP001152607"/>
    </source>
</evidence>
<dbReference type="OrthoDB" id="5429634at2759"/>
<feature type="transmembrane region" description="Helical" evidence="2">
    <location>
        <begin position="195"/>
        <end position="215"/>
    </location>
</feature>
<dbReference type="InterPro" id="IPR046623">
    <property type="entry name" value="DUF6536"/>
</dbReference>
<feature type="compositionally biased region" description="Basic and acidic residues" evidence="1">
    <location>
        <begin position="1"/>
        <end position="25"/>
    </location>
</feature>
<feature type="compositionally biased region" description="Low complexity" evidence="1">
    <location>
        <begin position="43"/>
        <end position="56"/>
    </location>
</feature>
<keyword evidence="2" id="KW-1133">Transmembrane helix</keyword>
<sequence length="845" mass="94318">MRSKNDQYFRLSSHDHSQDITDLTDRNQNTGESHHGPDLEMVSIHSASSSRSSSSSPPQRKNTWRSVQSTNSLATNTSKNSISTGFEKLKNGWDRGFRKGKHKTLPSLPRYAQGSIHQHPAAEVEPTKIGRGIWKDQLLVDRSLRTMALTMCLFAFAIVILLIVNAKPYSERLNKSTSSVGGVTQSCKAVKNENAALLLLINIAGTMILGMSNTYQQLITSLTVQDIKPALEKLGDSRVGTNSPFNINHKTFGRKRSWVAWTLLVATSLPIHFLANSLMGPSYVTMPPDHVEYNVTTQEGMDRIRSDLGYGSFLCWSSFRTGRAHFARPEMMMSQDMDQFQTSSRYFYRKIVVSYDSKNCEGLENSTTDIAGLQHYSFFHDMPTFMEGNCSSKANVKCNLEDPAPVACRLNVRMSAGLILAVALVIKATYMVTINIRARGHIKQQLLTFGDVIVASATHPELRIQGECMVNARESYRRHNRHTCHKHCKNPVASLTGDEIGHCQSRKKSCKKFNSTNKLANQPQPTIATKIKRGLISNLGNTALTQMVIMVFTGVILLGASLLSAVMIGSELDLVNKGCDSKGKDSPYSYYYDPIYCAESKVGRLGMLSGGWGGINTSKPLTTLGMNSYSAEIGSFGISNGAQFIYSLLYLMFIYNLTLISQEHDWGKLEHDRKRLRTTIVKGEGFTQDYLLQLPKKILIPTMISSILIHWLLGEALHTQEAIWLDKSPEWNVEHSQYVVSYATYPLWCATVCILAMTGVCRWAFTYRREGFIPQMFGSIRVLCSATTQLDDFPVSGIKWGDLGEGQKFRHAGLSGEEVMGIVPYEIYAGISEDEDEVPREKKEI</sequence>
<feature type="transmembrane region" description="Helical" evidence="2">
    <location>
        <begin position="547"/>
        <end position="568"/>
    </location>
</feature>
<dbReference type="AlphaFoldDB" id="A0A9W4USP2"/>
<accession>A0A9W4USP2</accession>
<evidence type="ECO:0000256" key="2">
    <source>
        <dbReference type="SAM" id="Phobius"/>
    </source>
</evidence>
<feature type="transmembrane region" description="Helical" evidence="2">
    <location>
        <begin position="644"/>
        <end position="661"/>
    </location>
</feature>
<dbReference type="PANTHER" id="PTHR35395">
    <property type="entry name" value="DUF6536 DOMAIN-CONTAINING PROTEIN"/>
    <property type="match status" value="1"/>
</dbReference>
<evidence type="ECO:0000256" key="1">
    <source>
        <dbReference type="SAM" id="MobiDB-lite"/>
    </source>
</evidence>